<feature type="coiled-coil region" evidence="1">
    <location>
        <begin position="132"/>
        <end position="222"/>
    </location>
</feature>
<dbReference type="AlphaFoldDB" id="A0A928KUJ9"/>
<feature type="signal peptide" evidence="2">
    <location>
        <begin position="1"/>
        <end position="31"/>
    </location>
</feature>
<protein>
    <submittedName>
        <fullName evidence="3">TolC family protein</fullName>
    </submittedName>
</protein>
<evidence type="ECO:0000256" key="1">
    <source>
        <dbReference type="SAM" id="Coils"/>
    </source>
</evidence>
<proteinExistence type="predicted"/>
<gene>
    <name evidence="3" type="ORF">E7512_12125</name>
</gene>
<dbReference type="GO" id="GO:0015562">
    <property type="term" value="F:efflux transmembrane transporter activity"/>
    <property type="evidence" value="ECO:0007669"/>
    <property type="project" value="InterPro"/>
</dbReference>
<name>A0A928KUJ9_9FIRM</name>
<organism evidence="3 4">
    <name type="scientific">Faecalispora sporosphaeroides</name>
    <dbReference type="NCBI Taxonomy" id="1549"/>
    <lineage>
        <taxon>Bacteria</taxon>
        <taxon>Bacillati</taxon>
        <taxon>Bacillota</taxon>
        <taxon>Clostridia</taxon>
        <taxon>Eubacteriales</taxon>
        <taxon>Oscillospiraceae</taxon>
        <taxon>Faecalispora</taxon>
    </lineage>
</organism>
<accession>A0A928KUJ9</accession>
<keyword evidence="1" id="KW-0175">Coiled coil</keyword>
<dbReference type="EMBL" id="SVNY01000006">
    <property type="protein sequence ID" value="MBE6834303.1"/>
    <property type="molecule type" value="Genomic_DNA"/>
</dbReference>
<evidence type="ECO:0000256" key="2">
    <source>
        <dbReference type="SAM" id="SignalP"/>
    </source>
</evidence>
<dbReference type="Gene3D" id="1.20.1600.10">
    <property type="entry name" value="Outer membrane efflux proteins (OEP)"/>
    <property type="match status" value="1"/>
</dbReference>
<sequence length="396" mass="43961">MEGKIAMKNKKIAALAIAIVLTANMALPAFAAENTEQDAPKSTAYLVSYSQIEQIVLDNNLQVENNELTLDNLMEEDELKKQYERISDSIDQTSATLAAVIGNASATQDLKTVAAGTSAALAVLKTLFASQEDASEDTINLTELQIKQANNQLVKAAQSLFSTYHQLQYNLESLKNNRTALEDSVRAAQVRYQLGAGTAAAVEDAEASLATLNKNITDLQNQSLSIKYQMNQLLGHQYNDQIVFGKMPDPDIKYVETIQLQDDIAEAQKASYKIQITKLQRSILNEDTHQEKDKRKAKSNDIDAEIQKISASMATQLDTIKQQQAALALEQKNLDIAKRKWDQAVQQYELGVISSITLNQLKSNYLNQEIIVKTAKSTLFWNIESYRWLVKGLPAS</sequence>
<dbReference type="Proteomes" id="UP000754750">
    <property type="component" value="Unassembled WGS sequence"/>
</dbReference>
<evidence type="ECO:0000313" key="4">
    <source>
        <dbReference type="Proteomes" id="UP000754750"/>
    </source>
</evidence>
<evidence type="ECO:0000313" key="3">
    <source>
        <dbReference type="EMBL" id="MBE6834303.1"/>
    </source>
</evidence>
<keyword evidence="2" id="KW-0732">Signal</keyword>
<reference evidence="3" key="1">
    <citation type="submission" date="2019-04" db="EMBL/GenBank/DDBJ databases">
        <title>Evolution of Biomass-Degrading Anaerobic Consortia Revealed by Metagenomics.</title>
        <authorList>
            <person name="Peng X."/>
        </authorList>
    </citation>
    <scope>NUCLEOTIDE SEQUENCE</scope>
    <source>
        <strain evidence="3">SIG551</strain>
    </source>
</reference>
<feature type="chain" id="PRO_5036990011" evidence="2">
    <location>
        <begin position="32"/>
        <end position="396"/>
    </location>
</feature>
<dbReference type="SUPFAM" id="SSF56954">
    <property type="entry name" value="Outer membrane efflux proteins (OEP)"/>
    <property type="match status" value="1"/>
</dbReference>
<comment type="caution">
    <text evidence="3">The sequence shown here is derived from an EMBL/GenBank/DDBJ whole genome shotgun (WGS) entry which is preliminary data.</text>
</comment>